<keyword evidence="2" id="KW-1003">Cell membrane</keyword>
<dbReference type="PRINTS" id="PR00248">
    <property type="entry name" value="GPCRMGR"/>
</dbReference>
<organism evidence="13 14">
    <name type="scientific">Chelonoidis abingdonii</name>
    <name type="common">Abingdon island giant tortoise</name>
    <name type="synonym">Testudo abingdonii</name>
    <dbReference type="NCBI Taxonomy" id="106734"/>
    <lineage>
        <taxon>Eukaryota</taxon>
        <taxon>Metazoa</taxon>
        <taxon>Chordata</taxon>
        <taxon>Craniata</taxon>
        <taxon>Vertebrata</taxon>
        <taxon>Euteleostomi</taxon>
        <taxon>Archelosauria</taxon>
        <taxon>Testudinata</taxon>
        <taxon>Testudines</taxon>
        <taxon>Cryptodira</taxon>
        <taxon>Durocryptodira</taxon>
        <taxon>Testudinoidea</taxon>
        <taxon>Testudinidae</taxon>
        <taxon>Chelonoidis</taxon>
    </lineage>
</organism>
<dbReference type="PRINTS" id="PR00592">
    <property type="entry name" value="CASENSINGR"/>
</dbReference>
<dbReference type="InterPro" id="IPR000337">
    <property type="entry name" value="GPCR_3"/>
</dbReference>
<accession>A0A8C0IYE6</accession>
<dbReference type="Proteomes" id="UP000694404">
    <property type="component" value="Unplaced"/>
</dbReference>
<keyword evidence="7" id="KW-0472">Membrane</keyword>
<keyword evidence="9" id="KW-0325">Glycoprotein</keyword>
<evidence type="ECO:0000313" key="13">
    <source>
        <dbReference type="Ensembl" id="ENSCABP00000024023.1"/>
    </source>
</evidence>
<dbReference type="Ensembl" id="ENSCABT00000026317.1">
    <property type="protein sequence ID" value="ENSCABP00000024023.1"/>
    <property type="gene ID" value="ENSCABG00000017691.1"/>
</dbReference>
<dbReference type="PANTHER" id="PTHR24061:SF3">
    <property type="entry name" value="TASTE RECEPTOR TYPE 1 MEMBER 1"/>
    <property type="match status" value="1"/>
</dbReference>
<evidence type="ECO:0000259" key="12">
    <source>
        <dbReference type="Pfam" id="PF01094"/>
    </source>
</evidence>
<feature type="signal peptide" evidence="11">
    <location>
        <begin position="1"/>
        <end position="19"/>
    </location>
</feature>
<keyword evidence="6" id="KW-0297">G-protein coupled receptor</keyword>
<comment type="subcellular location">
    <subcellularLocation>
        <location evidence="1">Cell membrane</location>
        <topology evidence="1">Multi-pass membrane protein</topology>
    </subcellularLocation>
</comment>
<protein>
    <recommendedName>
        <fullName evidence="12">Receptor ligand binding region domain-containing protein</fullName>
    </recommendedName>
</protein>
<evidence type="ECO:0000256" key="8">
    <source>
        <dbReference type="ARBA" id="ARBA00023170"/>
    </source>
</evidence>
<dbReference type="FunFam" id="3.40.50.2300:FF:000016">
    <property type="entry name" value="Taste 1 receptor member 2"/>
    <property type="match status" value="1"/>
</dbReference>
<dbReference type="AlphaFoldDB" id="A0A8C0IYE6"/>
<dbReference type="GO" id="GO:0050917">
    <property type="term" value="P:sensory perception of umami taste"/>
    <property type="evidence" value="ECO:0007669"/>
    <property type="project" value="TreeGrafter"/>
</dbReference>
<dbReference type="SUPFAM" id="SSF53822">
    <property type="entry name" value="Periplasmic binding protein-like I"/>
    <property type="match status" value="1"/>
</dbReference>
<dbReference type="InterPro" id="IPR001828">
    <property type="entry name" value="ANF_lig-bd_rcpt"/>
</dbReference>
<evidence type="ECO:0000256" key="7">
    <source>
        <dbReference type="ARBA" id="ARBA00023136"/>
    </source>
</evidence>
<keyword evidence="3" id="KW-0812">Transmembrane</keyword>
<feature type="chain" id="PRO_5034563750" description="Receptor ligand binding region domain-containing protein" evidence="11">
    <location>
        <begin position="20"/>
        <end position="490"/>
    </location>
</feature>
<evidence type="ECO:0000256" key="5">
    <source>
        <dbReference type="ARBA" id="ARBA00022989"/>
    </source>
</evidence>
<evidence type="ECO:0000313" key="14">
    <source>
        <dbReference type="Proteomes" id="UP000694404"/>
    </source>
</evidence>
<keyword evidence="8" id="KW-0675">Receptor</keyword>
<keyword evidence="14" id="KW-1185">Reference proteome</keyword>
<dbReference type="InterPro" id="IPR028082">
    <property type="entry name" value="Peripla_BP_I"/>
</dbReference>
<feature type="domain" description="Receptor ligand binding region" evidence="12">
    <location>
        <begin position="67"/>
        <end position="338"/>
    </location>
</feature>
<evidence type="ECO:0000256" key="6">
    <source>
        <dbReference type="ARBA" id="ARBA00023040"/>
    </source>
</evidence>
<dbReference type="Gene3D" id="3.40.50.2300">
    <property type="match status" value="2"/>
</dbReference>
<reference evidence="13" key="1">
    <citation type="submission" date="2025-08" db="UniProtKB">
        <authorList>
            <consortium name="Ensembl"/>
        </authorList>
    </citation>
    <scope>IDENTIFICATION</scope>
</reference>
<name>A0A8C0IYE6_CHEAB</name>
<evidence type="ECO:0000256" key="4">
    <source>
        <dbReference type="ARBA" id="ARBA00022729"/>
    </source>
</evidence>
<dbReference type="GO" id="GO:0005886">
    <property type="term" value="C:plasma membrane"/>
    <property type="evidence" value="ECO:0007669"/>
    <property type="project" value="UniProtKB-SubCell"/>
</dbReference>
<dbReference type="Pfam" id="PF01094">
    <property type="entry name" value="ANF_receptor"/>
    <property type="match status" value="1"/>
</dbReference>
<keyword evidence="5" id="KW-1133">Transmembrane helix</keyword>
<keyword evidence="10" id="KW-0807">Transducer</keyword>
<dbReference type="GO" id="GO:0004930">
    <property type="term" value="F:G protein-coupled receptor activity"/>
    <property type="evidence" value="ECO:0007669"/>
    <property type="project" value="UniProtKB-KW"/>
</dbReference>
<evidence type="ECO:0000256" key="10">
    <source>
        <dbReference type="ARBA" id="ARBA00023224"/>
    </source>
</evidence>
<evidence type="ECO:0000256" key="3">
    <source>
        <dbReference type="ARBA" id="ARBA00022692"/>
    </source>
</evidence>
<dbReference type="PANTHER" id="PTHR24061">
    <property type="entry name" value="CALCIUM-SENSING RECEPTOR-RELATED"/>
    <property type="match status" value="1"/>
</dbReference>
<sequence length="490" mass="54165">MLSLPFILYLYLLAPCYWAFICQHTGPSSEFRMDGDYTIAGFFRLQSYSTTEKPRPEVDIYSHGYHLLQAMRFAIEKINNSSSLLPNVTLGYEIYNTCSESANMYATLNILAQSRQHHVEVLSNFTHYQPKAVALIGPDSSHFTLITAAILSILLMPEVISTLSGAILKRAYPSFLSTIPSDRLQVEAVVLLLQEFRWNWIAMVGSDDAYGRNGIKTLQEVVAKNDICAAYQGIIPTKGGASSPELKEIVRVLVRTGVNVIVVFSNVDSAKDFFDMVVQENVTEKVWLGTEAWSLASAVWSIPGIHRIGTVIGLSVKQAKLPGLEEFECAHVNSEKSNIATCALDLGADRRGDRSSNESTSQGCNQICTRCHSLTSAMSRCLPSQNRPALPCQWALPCSGETISNQKRGWCDGLHHRNPLGSCHPMCQDYFYPCLPCQLRTPAPCLAEPDTLVCSSTDPGSELLAPKLQVYLKAAHRSVLVFNTLMPNFQ</sequence>
<reference evidence="13" key="2">
    <citation type="submission" date="2025-09" db="UniProtKB">
        <authorList>
            <consortium name="Ensembl"/>
        </authorList>
    </citation>
    <scope>IDENTIFICATION</scope>
</reference>
<dbReference type="InterPro" id="IPR000068">
    <property type="entry name" value="GPCR_3_Ca_sens_rcpt-rel"/>
</dbReference>
<evidence type="ECO:0000256" key="1">
    <source>
        <dbReference type="ARBA" id="ARBA00004651"/>
    </source>
</evidence>
<evidence type="ECO:0000256" key="2">
    <source>
        <dbReference type="ARBA" id="ARBA00022475"/>
    </source>
</evidence>
<dbReference type="GeneTree" id="ENSGT00940000161264"/>
<proteinExistence type="predicted"/>
<evidence type="ECO:0000256" key="11">
    <source>
        <dbReference type="SAM" id="SignalP"/>
    </source>
</evidence>
<evidence type="ECO:0000256" key="9">
    <source>
        <dbReference type="ARBA" id="ARBA00023180"/>
    </source>
</evidence>
<keyword evidence="4 11" id="KW-0732">Signal</keyword>